<evidence type="ECO:0000256" key="7">
    <source>
        <dbReference type="ARBA" id="ARBA00022779"/>
    </source>
</evidence>
<keyword evidence="7" id="KW-0283">Flagellar rotation</keyword>
<evidence type="ECO:0000256" key="9">
    <source>
        <dbReference type="ARBA" id="ARBA00023143"/>
    </source>
</evidence>
<dbReference type="GO" id="GO:0071978">
    <property type="term" value="P:bacterial-type flagellum-dependent swarming motility"/>
    <property type="evidence" value="ECO:0007669"/>
    <property type="project" value="TreeGrafter"/>
</dbReference>
<keyword evidence="13" id="KW-1185">Reference proteome</keyword>
<keyword evidence="5" id="KW-1003">Cell membrane</keyword>
<comment type="caution">
    <text evidence="12">The sequence shown here is derived from an EMBL/GenBank/DDBJ whole genome shotgun (WGS) entry which is preliminary data.</text>
</comment>
<evidence type="ECO:0000313" key="12">
    <source>
        <dbReference type="EMBL" id="OQM77025.1"/>
    </source>
</evidence>
<gene>
    <name evidence="12" type="ORF">BFN67_11065</name>
</gene>
<evidence type="ECO:0000256" key="4">
    <source>
        <dbReference type="ARBA" id="ARBA00021898"/>
    </source>
</evidence>
<accession>A0A1V8RV34</accession>
<dbReference type="InterPro" id="IPR036429">
    <property type="entry name" value="SpoA-like_sf"/>
</dbReference>
<keyword evidence="9" id="KW-0975">Bacterial flagellum</keyword>
<sequence>MGNATMGEGRACSPILERLVGDSGEASQVIGAGRSMAERALPLLQKSLVETGAAVTLELRAVEVGRVPEARARAGDCFAMAVVASAFSSDAMTMVLDAPAIAIMVSALFGGDADMAIVPIERELSHVEVDVAALVFQQAAEVFNGSGRRSLELKLPIAPALSGPEARRRVLRDGAAVRIVIGLSTPTETGTLTILIPQRVLLTRRNGADAADDGEAPGHWRARLSEEVMRSSVRLDATMPLGRLTLGQIAGLQKGQVLELDKGAPVQARLWARSKALFACEFGKLGENYTVRISGTQDEGQDFIDSLARQAGI</sequence>
<dbReference type="AlphaFoldDB" id="A0A1V8RV34"/>
<dbReference type="EMBL" id="MDET01000003">
    <property type="protein sequence ID" value="OQM77025.1"/>
    <property type="molecule type" value="Genomic_DNA"/>
</dbReference>
<evidence type="ECO:0000256" key="5">
    <source>
        <dbReference type="ARBA" id="ARBA00022475"/>
    </source>
</evidence>
<dbReference type="Pfam" id="PF01052">
    <property type="entry name" value="FliMN_C"/>
    <property type="match status" value="1"/>
</dbReference>
<dbReference type="GO" id="GO:0009425">
    <property type="term" value="C:bacterial-type flagellum basal body"/>
    <property type="evidence" value="ECO:0007669"/>
    <property type="project" value="UniProtKB-SubCell"/>
</dbReference>
<dbReference type="PANTHER" id="PTHR30034">
    <property type="entry name" value="FLAGELLAR MOTOR SWITCH PROTEIN FLIM"/>
    <property type="match status" value="1"/>
</dbReference>
<keyword evidence="12" id="KW-0969">Cilium</keyword>
<evidence type="ECO:0000259" key="11">
    <source>
        <dbReference type="Pfam" id="PF01052"/>
    </source>
</evidence>
<evidence type="ECO:0000256" key="2">
    <source>
        <dbReference type="ARBA" id="ARBA00004202"/>
    </source>
</evidence>
<reference evidence="12 13" key="1">
    <citation type="journal article" date="2016" name="Int. J. Syst. Evol. Microbiol.">
        <title>Pseudaminobacter manganicus sp. nov., isolated from sludge of a manganese mine.</title>
        <authorList>
            <person name="Li J."/>
            <person name="Huang J."/>
            <person name="Liao S."/>
            <person name="Wang G."/>
        </authorList>
    </citation>
    <scope>NUCLEOTIDE SEQUENCE [LARGE SCALE GENOMIC DNA]</scope>
    <source>
        <strain evidence="12 13">JH-7</strain>
    </source>
</reference>
<dbReference type="Proteomes" id="UP000191905">
    <property type="component" value="Unassembled WGS sequence"/>
</dbReference>
<dbReference type="RefSeq" id="WP_080918153.1">
    <property type="nucleotide sequence ID" value="NZ_MDET01000003.1"/>
</dbReference>
<organism evidence="12 13">
    <name type="scientific">Manganibacter manganicus</name>
    <dbReference type="NCBI Taxonomy" id="1873176"/>
    <lineage>
        <taxon>Bacteria</taxon>
        <taxon>Pseudomonadati</taxon>
        <taxon>Pseudomonadota</taxon>
        <taxon>Alphaproteobacteria</taxon>
        <taxon>Hyphomicrobiales</taxon>
        <taxon>Phyllobacteriaceae</taxon>
        <taxon>Manganibacter</taxon>
    </lineage>
</organism>
<dbReference type="SUPFAM" id="SSF101801">
    <property type="entry name" value="Surface presentation of antigens (SPOA)"/>
    <property type="match status" value="1"/>
</dbReference>
<dbReference type="STRING" id="1873176.BFN67_11065"/>
<dbReference type="GO" id="GO:0050918">
    <property type="term" value="P:positive chemotaxis"/>
    <property type="evidence" value="ECO:0007669"/>
    <property type="project" value="TreeGrafter"/>
</dbReference>
<dbReference type="GO" id="GO:0005886">
    <property type="term" value="C:plasma membrane"/>
    <property type="evidence" value="ECO:0007669"/>
    <property type="project" value="UniProtKB-SubCell"/>
</dbReference>
<dbReference type="InterPro" id="IPR001543">
    <property type="entry name" value="FliN-like_C"/>
</dbReference>
<evidence type="ECO:0000256" key="3">
    <source>
        <dbReference type="ARBA" id="ARBA00011049"/>
    </source>
</evidence>
<dbReference type="InterPro" id="IPR028976">
    <property type="entry name" value="CheC-like_sf"/>
</dbReference>
<protein>
    <recommendedName>
        <fullName evidence="4">Flagellar motor switch protein FliM</fullName>
    </recommendedName>
</protein>
<dbReference type="Gene3D" id="3.40.1550.10">
    <property type="entry name" value="CheC-like"/>
    <property type="match status" value="1"/>
</dbReference>
<keyword evidence="12" id="KW-0966">Cell projection</keyword>
<feature type="domain" description="Flagellar motor switch protein FliN-like C-terminal" evidence="11">
    <location>
        <begin position="226"/>
        <end position="294"/>
    </location>
</feature>
<comment type="subcellular location">
    <subcellularLocation>
        <location evidence="1">Bacterial flagellum basal body</location>
    </subcellularLocation>
    <subcellularLocation>
        <location evidence="2">Cell membrane</location>
        <topology evidence="2">Peripheral membrane protein</topology>
    </subcellularLocation>
</comment>
<keyword evidence="6" id="KW-0145">Chemotaxis</keyword>
<comment type="similarity">
    <text evidence="3">Belongs to the FliM family.</text>
</comment>
<evidence type="ECO:0000256" key="6">
    <source>
        <dbReference type="ARBA" id="ARBA00022500"/>
    </source>
</evidence>
<dbReference type="Gene3D" id="2.30.330.10">
    <property type="entry name" value="SpoA-like"/>
    <property type="match status" value="1"/>
</dbReference>
<evidence type="ECO:0000256" key="10">
    <source>
        <dbReference type="ARBA" id="ARBA00025044"/>
    </source>
</evidence>
<comment type="function">
    <text evidence="10">FliM is one of three proteins (FliG, FliN, FliM) that forms the rotor-mounted switch complex (C ring), located at the base of the basal body. This complex interacts with the CheY and CheZ chemotaxis proteins, in addition to contacting components of the motor that determine the direction of flagellar rotation.</text>
</comment>
<evidence type="ECO:0000256" key="8">
    <source>
        <dbReference type="ARBA" id="ARBA00023136"/>
    </source>
</evidence>
<keyword evidence="12" id="KW-0282">Flagellum</keyword>
<evidence type="ECO:0000313" key="13">
    <source>
        <dbReference type="Proteomes" id="UP000191905"/>
    </source>
</evidence>
<keyword evidence="8" id="KW-0472">Membrane</keyword>
<proteinExistence type="inferred from homology"/>
<name>A0A1V8RV34_9HYPH</name>
<evidence type="ECO:0000256" key="1">
    <source>
        <dbReference type="ARBA" id="ARBA00004117"/>
    </source>
</evidence>
<dbReference type="PANTHER" id="PTHR30034:SF6">
    <property type="entry name" value="YOP PROTEINS TRANSLOCATION PROTEIN Q"/>
    <property type="match status" value="1"/>
</dbReference>